<feature type="transmembrane region" description="Helical" evidence="1">
    <location>
        <begin position="111"/>
        <end position="130"/>
    </location>
</feature>
<proteinExistence type="predicted"/>
<organism evidence="2 3">
    <name type="scientific">Candidatus Kaiserbacteria bacterium RIFCSPLOWO2_01_FULL_52_12b</name>
    <dbReference type="NCBI Taxonomy" id="1798509"/>
    <lineage>
        <taxon>Bacteria</taxon>
        <taxon>Candidatus Kaiseribacteriota</taxon>
    </lineage>
</organism>
<name>A0A1F6EXI0_9BACT</name>
<evidence type="ECO:0000256" key="1">
    <source>
        <dbReference type="SAM" id="Phobius"/>
    </source>
</evidence>
<evidence type="ECO:0000313" key="3">
    <source>
        <dbReference type="Proteomes" id="UP000178811"/>
    </source>
</evidence>
<keyword evidence="1" id="KW-0812">Transmembrane</keyword>
<keyword evidence="1" id="KW-1133">Transmembrane helix</keyword>
<dbReference type="AlphaFoldDB" id="A0A1F6EXI0"/>
<feature type="transmembrane region" description="Helical" evidence="1">
    <location>
        <begin position="6"/>
        <end position="25"/>
    </location>
</feature>
<feature type="transmembrane region" description="Helical" evidence="1">
    <location>
        <begin position="54"/>
        <end position="75"/>
    </location>
</feature>
<protein>
    <submittedName>
        <fullName evidence="2">Uncharacterized protein</fullName>
    </submittedName>
</protein>
<dbReference type="EMBL" id="MFLW01000014">
    <property type="protein sequence ID" value="OGG78325.1"/>
    <property type="molecule type" value="Genomic_DNA"/>
</dbReference>
<reference evidence="2 3" key="1">
    <citation type="journal article" date="2016" name="Nat. Commun.">
        <title>Thousands of microbial genomes shed light on interconnected biogeochemical processes in an aquifer system.</title>
        <authorList>
            <person name="Anantharaman K."/>
            <person name="Brown C.T."/>
            <person name="Hug L.A."/>
            <person name="Sharon I."/>
            <person name="Castelle C.J."/>
            <person name="Probst A.J."/>
            <person name="Thomas B.C."/>
            <person name="Singh A."/>
            <person name="Wilkins M.J."/>
            <person name="Karaoz U."/>
            <person name="Brodie E.L."/>
            <person name="Williams K.H."/>
            <person name="Hubbard S.S."/>
            <person name="Banfield J.F."/>
        </authorList>
    </citation>
    <scope>NUCLEOTIDE SEQUENCE [LARGE SCALE GENOMIC DNA]</scope>
</reference>
<gene>
    <name evidence="2" type="ORF">A3A36_00815</name>
</gene>
<feature type="transmembrane region" description="Helical" evidence="1">
    <location>
        <begin position="87"/>
        <end position="104"/>
    </location>
</feature>
<sequence length="166" mass="18415">MTTLVYFLVFCQALGALLGTLMAIWGELAYVRSMRDGNIDHAERAHLHAIARGLRFGMSLLLFSSFALVVVMYVLQASQQPALTESYWTFIALVFLVIGASWALSRKRISFALGSAVAFTAWWFLTFLTSGQLPTFSFGATVALYVVGVAILYALFHYTRLLLVSK</sequence>
<dbReference type="Proteomes" id="UP000178811">
    <property type="component" value="Unassembled WGS sequence"/>
</dbReference>
<accession>A0A1F6EXI0</accession>
<keyword evidence="1" id="KW-0472">Membrane</keyword>
<comment type="caution">
    <text evidence="2">The sequence shown here is derived from an EMBL/GenBank/DDBJ whole genome shotgun (WGS) entry which is preliminary data.</text>
</comment>
<evidence type="ECO:0000313" key="2">
    <source>
        <dbReference type="EMBL" id="OGG78325.1"/>
    </source>
</evidence>
<feature type="transmembrane region" description="Helical" evidence="1">
    <location>
        <begin position="136"/>
        <end position="156"/>
    </location>
</feature>